<evidence type="ECO:0000313" key="7">
    <source>
        <dbReference type="Proteomes" id="UP000196655"/>
    </source>
</evidence>
<dbReference type="Gene3D" id="3.40.50.300">
    <property type="entry name" value="P-loop containing nucleotide triphosphate hydrolases"/>
    <property type="match status" value="2"/>
</dbReference>
<evidence type="ECO:0000256" key="4">
    <source>
        <dbReference type="ARBA" id="ARBA00038058"/>
    </source>
</evidence>
<keyword evidence="6" id="KW-0347">Helicase</keyword>
<dbReference type="GO" id="GO:0003676">
    <property type="term" value="F:nucleic acid binding"/>
    <property type="evidence" value="ECO:0007669"/>
    <property type="project" value="InterPro"/>
</dbReference>
<dbReference type="Proteomes" id="UP000196655">
    <property type="component" value="Unassembled WGS sequence"/>
</dbReference>
<keyword evidence="3" id="KW-0067">ATP-binding</keyword>
<protein>
    <submittedName>
        <fullName evidence="6">Helicase</fullName>
    </submittedName>
</protein>
<dbReference type="SMART" id="SM00487">
    <property type="entry name" value="DEXDc"/>
    <property type="match status" value="1"/>
</dbReference>
<dbReference type="Pfam" id="PF13307">
    <property type="entry name" value="Helicase_C_2"/>
    <property type="match status" value="1"/>
</dbReference>
<dbReference type="InterPro" id="IPR006555">
    <property type="entry name" value="ATP-dep_Helicase_C"/>
</dbReference>
<keyword evidence="7" id="KW-1185">Reference proteome</keyword>
<dbReference type="GO" id="GO:0005524">
    <property type="term" value="F:ATP binding"/>
    <property type="evidence" value="ECO:0007669"/>
    <property type="project" value="UniProtKB-KW"/>
</dbReference>
<dbReference type="PANTHER" id="PTHR11472:SF34">
    <property type="entry name" value="REGULATOR OF TELOMERE ELONGATION HELICASE 1"/>
    <property type="match status" value="1"/>
</dbReference>
<dbReference type="EMBL" id="NHON01000082">
    <property type="protein sequence ID" value="OWJ63722.1"/>
    <property type="molecule type" value="Genomic_DNA"/>
</dbReference>
<dbReference type="SUPFAM" id="SSF52540">
    <property type="entry name" value="P-loop containing nucleoside triphosphate hydrolases"/>
    <property type="match status" value="1"/>
</dbReference>
<dbReference type="GO" id="GO:0003678">
    <property type="term" value="F:DNA helicase activity"/>
    <property type="evidence" value="ECO:0007669"/>
    <property type="project" value="TreeGrafter"/>
</dbReference>
<proteinExistence type="inferred from homology"/>
<dbReference type="InterPro" id="IPR014001">
    <property type="entry name" value="Helicase_ATP-bd"/>
</dbReference>
<sequence length="931" mass="101105">MIAPPALSLSLPDAEPLVLAPEGGVLLTDDGELVALDAAALRRRVDGPPLLLCHAKAVGRRCGLEVMGAFDLLELFAFARPGRFCVPTPRGLAAALGLPVPASLEDAAIALPRLAETLLRGLSIPMADERSDPAALAARMGEAGWPWAPFVARALGLRAPVDDHRKRGAYQVWAHLPEWEAEPPNPPPSQHPVDPREARARLAQMLGEGAEPRPQQGDYAGAVAAAFAPRPAPEDPTVVLAQAGTGTGKTLGYLAPATVWAQKNGAPVWVSTYTRNLQQQIDGEMDRLFPDPVLKARQVVLRKGRENYLCLLNYEDAVRGLSLNPRDAVPLGLMARWAAATRDGDLTGGDFPGWLADIIGRPNSLALADRRGECIHSGCPHYSRCFIERGIRRARKAQIVIANHALVMIQAAQGGVDDRDAPSRFVFDEGHHLFEAADSAFGGHLTGLEATDLRRWLLGHEEGGRRASRGRGLKRRVEDLLPGEEALAAIDEIERAARSLPGPGWGRRIHGDEPRGPAERFLALTRAQVYARAQGADGPYSLECDTNDPVEGLVDAALALDVALAELQAPLQALAKSFREHLDEAAGSLDPNQRQRLDAAARSLDRRAKMEIGGWRAMLTSLSEPTPPWLVDWFGVERVEGRELDFGFYRHYVDPTRPFVDALVRQAHGVVVTSATLTDGAGDNPDDWRAAEDRTGAGHLPRPAIRAQVASPFDYPALTRVLIVRDVRKDDLEQVGAAYRELFLAAGGGSLGLFTAVSRLRAVHHALAPALQAAGLPLYAQHLDGMDVGTLIDIFRGETDACLLGTDAVRDGVDVPGRALRLMVFDRVPWPRPDILSRARGLHFGRQRWSDMQTRFRLKQAFGRLVRRADDRGVFVLLDPMMPTRLCTAFPPGVEVQRIGLAEAVAITREFLALEPAAALPHLDSLDRRDA</sequence>
<dbReference type="STRING" id="1122125.GCA_000423185_00908"/>
<comment type="caution">
    <text evidence="6">The sequence shown here is derived from an EMBL/GenBank/DDBJ whole genome shotgun (WGS) entry which is preliminary data.</text>
</comment>
<accession>A0A211ZEL2</accession>
<organism evidence="6 7">
    <name type="scientific">Inquilinus limosus</name>
    <dbReference type="NCBI Taxonomy" id="171674"/>
    <lineage>
        <taxon>Bacteria</taxon>
        <taxon>Pseudomonadati</taxon>
        <taxon>Pseudomonadota</taxon>
        <taxon>Alphaproteobacteria</taxon>
        <taxon>Rhodospirillales</taxon>
        <taxon>Rhodospirillaceae</taxon>
        <taxon>Inquilinus</taxon>
    </lineage>
</organism>
<dbReference type="AlphaFoldDB" id="A0A211ZEL2"/>
<feature type="domain" description="Helicase ATP-binding" evidence="5">
    <location>
        <begin position="202"/>
        <end position="484"/>
    </location>
</feature>
<dbReference type="InterPro" id="IPR014013">
    <property type="entry name" value="Helic_SF1/SF2_ATP-bd_DinG/Rad3"/>
</dbReference>
<dbReference type="GO" id="GO:0006139">
    <property type="term" value="P:nucleobase-containing compound metabolic process"/>
    <property type="evidence" value="ECO:0007669"/>
    <property type="project" value="InterPro"/>
</dbReference>
<dbReference type="InterPro" id="IPR027417">
    <property type="entry name" value="P-loop_NTPase"/>
</dbReference>
<name>A0A211ZEL2_9PROT</name>
<comment type="similarity">
    <text evidence="4">Belongs to the helicase family. DinG subfamily.</text>
</comment>
<dbReference type="PROSITE" id="PS51193">
    <property type="entry name" value="HELICASE_ATP_BIND_2"/>
    <property type="match status" value="1"/>
</dbReference>
<evidence type="ECO:0000256" key="3">
    <source>
        <dbReference type="ARBA" id="ARBA00022840"/>
    </source>
</evidence>
<dbReference type="GO" id="GO:0016818">
    <property type="term" value="F:hydrolase activity, acting on acid anhydrides, in phosphorus-containing anhydrides"/>
    <property type="evidence" value="ECO:0007669"/>
    <property type="project" value="InterPro"/>
</dbReference>
<evidence type="ECO:0000256" key="1">
    <source>
        <dbReference type="ARBA" id="ARBA00022741"/>
    </source>
</evidence>
<dbReference type="SMART" id="SM00491">
    <property type="entry name" value="HELICc2"/>
    <property type="match status" value="1"/>
</dbReference>
<dbReference type="RefSeq" id="WP_088155374.1">
    <property type="nucleotide sequence ID" value="NZ_NHON01000082.1"/>
</dbReference>
<evidence type="ECO:0000256" key="2">
    <source>
        <dbReference type="ARBA" id="ARBA00022801"/>
    </source>
</evidence>
<gene>
    <name evidence="6" type="ORF">BWR60_28445</name>
</gene>
<keyword evidence="2" id="KW-0378">Hydrolase</keyword>
<keyword evidence="1" id="KW-0547">Nucleotide-binding</keyword>
<reference evidence="7" key="1">
    <citation type="submission" date="2017-05" db="EMBL/GenBank/DDBJ databases">
        <authorList>
            <person name="Macchi M."/>
            <person name="Festa S."/>
            <person name="Coppotelli B.M."/>
            <person name="Morelli I.S."/>
        </authorList>
    </citation>
    <scope>NUCLEOTIDE SEQUENCE [LARGE SCALE GENOMIC DNA]</scope>
    <source>
        <strain evidence="7">I</strain>
    </source>
</reference>
<dbReference type="OrthoDB" id="9805194at2"/>
<dbReference type="PANTHER" id="PTHR11472">
    <property type="entry name" value="DNA REPAIR DEAD HELICASE RAD3/XP-D SUBFAMILY MEMBER"/>
    <property type="match status" value="1"/>
</dbReference>
<dbReference type="InterPro" id="IPR045028">
    <property type="entry name" value="DinG/Rad3-like"/>
</dbReference>
<evidence type="ECO:0000313" key="6">
    <source>
        <dbReference type="EMBL" id="OWJ63722.1"/>
    </source>
</evidence>
<evidence type="ECO:0000259" key="5">
    <source>
        <dbReference type="PROSITE" id="PS51193"/>
    </source>
</evidence>